<accession>A0A7W9KHF6</accession>
<dbReference type="Gene3D" id="3.30.565.10">
    <property type="entry name" value="Histidine kinase-like ATPase, C-terminal domain"/>
    <property type="match status" value="1"/>
</dbReference>
<dbReference type="CDD" id="cd16917">
    <property type="entry name" value="HATPase_UhpB-NarQ-NarX-like"/>
    <property type="match status" value="1"/>
</dbReference>
<name>A0A7W9KHF6_9PSEU</name>
<evidence type="ECO:0000256" key="3">
    <source>
        <dbReference type="ARBA" id="ARBA00023012"/>
    </source>
</evidence>
<dbReference type="InterPro" id="IPR003594">
    <property type="entry name" value="HATPase_dom"/>
</dbReference>
<comment type="caution">
    <text evidence="7">The sequence shown here is derived from an EMBL/GenBank/DDBJ whole genome shotgun (WGS) entry which is preliminary data.</text>
</comment>
<proteinExistence type="predicted"/>
<feature type="transmembrane region" description="Helical" evidence="4">
    <location>
        <begin position="50"/>
        <end position="71"/>
    </location>
</feature>
<feature type="domain" description="Histidine kinase/HSP90-like ATPase" evidence="5">
    <location>
        <begin position="288"/>
        <end position="380"/>
    </location>
</feature>
<dbReference type="InterPro" id="IPR045975">
    <property type="entry name" value="DUF5931"/>
</dbReference>
<evidence type="ECO:0000256" key="2">
    <source>
        <dbReference type="ARBA" id="ARBA00022777"/>
    </source>
</evidence>
<evidence type="ECO:0000313" key="7">
    <source>
        <dbReference type="EMBL" id="MBB5892681.1"/>
    </source>
</evidence>
<dbReference type="InterPro" id="IPR036890">
    <property type="entry name" value="HATPase_C_sf"/>
</dbReference>
<dbReference type="EMBL" id="JACHIR010000001">
    <property type="protein sequence ID" value="MBB5892681.1"/>
    <property type="molecule type" value="Genomic_DNA"/>
</dbReference>
<keyword evidence="4" id="KW-0812">Transmembrane</keyword>
<dbReference type="Pfam" id="PF02518">
    <property type="entry name" value="HATPase_c"/>
    <property type="match status" value="1"/>
</dbReference>
<protein>
    <submittedName>
        <fullName evidence="7">Signal transduction histidine kinase</fullName>
    </submittedName>
</protein>
<evidence type="ECO:0000313" key="8">
    <source>
        <dbReference type="Proteomes" id="UP000585638"/>
    </source>
</evidence>
<keyword evidence="4" id="KW-0472">Membrane</keyword>
<gene>
    <name evidence="7" type="ORF">BJ998_003877</name>
</gene>
<keyword evidence="8" id="KW-1185">Reference proteome</keyword>
<reference evidence="7 8" key="1">
    <citation type="submission" date="2020-08" db="EMBL/GenBank/DDBJ databases">
        <title>Sequencing the genomes of 1000 actinobacteria strains.</title>
        <authorList>
            <person name="Klenk H.-P."/>
        </authorList>
    </citation>
    <scope>NUCLEOTIDE SEQUENCE [LARGE SCALE GENOMIC DNA]</scope>
    <source>
        <strain evidence="7 8">DSM 43851</strain>
    </source>
</reference>
<keyword evidence="4" id="KW-1133">Transmembrane helix</keyword>
<dbReference type="GO" id="GO:0000160">
    <property type="term" value="P:phosphorelay signal transduction system"/>
    <property type="evidence" value="ECO:0007669"/>
    <property type="project" value="UniProtKB-KW"/>
</dbReference>
<dbReference type="InterPro" id="IPR050482">
    <property type="entry name" value="Sensor_HK_TwoCompSys"/>
</dbReference>
<dbReference type="AlphaFoldDB" id="A0A7W9KHF6"/>
<dbReference type="NCBIfam" id="NF047322">
    <property type="entry name" value="HK_morpho_MacS"/>
    <property type="match status" value="1"/>
</dbReference>
<keyword evidence="2 7" id="KW-0418">Kinase</keyword>
<evidence type="ECO:0000259" key="5">
    <source>
        <dbReference type="Pfam" id="PF02518"/>
    </source>
</evidence>
<sequence length="384" mass="40789">MNRRPAIPGIRPDDDPATPFWRGVIVLRIVTWVFALASIWFNLHTFRLEWAAWVVAAVMTVWTGVLTYFYLTPAGRRPQLVIADLVLNTVLMLSSAPIVGPAQMQSGAQTITTLWSSGAPVGGAIYGGRYWGLLFGGVTAVANVLPRGYFNIYLAEDTVLLIGVSFVVGVASEATRNSAARVRQALRTEAATAERERLARSIHDSVLQVLARVRKRGLEVGGEAAEIAELAGEQEIALRSLIASGPLESTVDGDTDLRQWIQLMATSTISVAAPATPVLVPQVTAGELSAAVREALSNVDRHAGPGARAWVLLEDLGDEVVLSVRDDGVGIPDGRLAIAEAEGHLGVSQSIRGRIADLGGTVELTTGPGEGTEWELHVPTGGQA</sequence>
<dbReference type="PANTHER" id="PTHR24421:SF61">
    <property type="entry name" value="OXYGEN SENSOR HISTIDINE KINASE NREB"/>
    <property type="match status" value="1"/>
</dbReference>
<dbReference type="Pfam" id="PF19354">
    <property type="entry name" value="DUF5931"/>
    <property type="match status" value="1"/>
</dbReference>
<keyword evidence="1" id="KW-0808">Transferase</keyword>
<feature type="domain" description="DUF5931" evidence="6">
    <location>
        <begin position="18"/>
        <end position="178"/>
    </location>
</feature>
<evidence type="ECO:0000259" key="6">
    <source>
        <dbReference type="Pfam" id="PF19354"/>
    </source>
</evidence>
<dbReference type="Proteomes" id="UP000585638">
    <property type="component" value="Unassembled WGS sequence"/>
</dbReference>
<dbReference type="RefSeq" id="WP_312890208.1">
    <property type="nucleotide sequence ID" value="NZ_BAAAWY010000001.1"/>
</dbReference>
<dbReference type="PANTHER" id="PTHR24421">
    <property type="entry name" value="NITRATE/NITRITE SENSOR PROTEIN NARX-RELATED"/>
    <property type="match status" value="1"/>
</dbReference>
<keyword evidence="3" id="KW-0902">Two-component regulatory system</keyword>
<organism evidence="7 8">
    <name type="scientific">Kutzneria kofuensis</name>
    <dbReference type="NCBI Taxonomy" id="103725"/>
    <lineage>
        <taxon>Bacteria</taxon>
        <taxon>Bacillati</taxon>
        <taxon>Actinomycetota</taxon>
        <taxon>Actinomycetes</taxon>
        <taxon>Pseudonocardiales</taxon>
        <taxon>Pseudonocardiaceae</taxon>
        <taxon>Kutzneria</taxon>
    </lineage>
</organism>
<evidence type="ECO:0000256" key="4">
    <source>
        <dbReference type="SAM" id="Phobius"/>
    </source>
</evidence>
<evidence type="ECO:0000256" key="1">
    <source>
        <dbReference type="ARBA" id="ARBA00022679"/>
    </source>
</evidence>
<feature type="transmembrane region" description="Helical" evidence="4">
    <location>
        <begin position="20"/>
        <end position="43"/>
    </location>
</feature>
<dbReference type="SUPFAM" id="SSF55874">
    <property type="entry name" value="ATPase domain of HSP90 chaperone/DNA topoisomerase II/histidine kinase"/>
    <property type="match status" value="1"/>
</dbReference>
<dbReference type="GO" id="GO:0016301">
    <property type="term" value="F:kinase activity"/>
    <property type="evidence" value="ECO:0007669"/>
    <property type="project" value="UniProtKB-KW"/>
</dbReference>